<dbReference type="InterPro" id="IPR012328">
    <property type="entry name" value="Chalcone/stilbene_synt_C"/>
</dbReference>
<evidence type="ECO:0000313" key="6">
    <source>
        <dbReference type="Proteomes" id="UP000504607"/>
    </source>
</evidence>
<evidence type="ECO:0000256" key="1">
    <source>
        <dbReference type="ARBA" id="ARBA00005531"/>
    </source>
</evidence>
<dbReference type="InParanoid" id="A0A6I9R5A7"/>
<dbReference type="AlphaFoldDB" id="A0A6I9R5A7"/>
<dbReference type="PANTHER" id="PTHR11877:SF49">
    <property type="entry name" value="OS04G0103900 PROTEIN"/>
    <property type="match status" value="1"/>
</dbReference>
<dbReference type="RefSeq" id="XP_010920893.1">
    <property type="nucleotide sequence ID" value="XM_010922591.2"/>
</dbReference>
<dbReference type="Gene3D" id="3.40.47.10">
    <property type="match status" value="2"/>
</dbReference>
<gene>
    <name evidence="7" type="primary">LOC105044627</name>
</gene>
<organism evidence="6 7">
    <name type="scientific">Elaeis guineensis var. tenera</name>
    <name type="common">Oil palm</name>
    <dbReference type="NCBI Taxonomy" id="51953"/>
    <lineage>
        <taxon>Eukaryota</taxon>
        <taxon>Viridiplantae</taxon>
        <taxon>Streptophyta</taxon>
        <taxon>Embryophyta</taxon>
        <taxon>Tracheophyta</taxon>
        <taxon>Spermatophyta</taxon>
        <taxon>Magnoliopsida</taxon>
        <taxon>Liliopsida</taxon>
        <taxon>Arecaceae</taxon>
        <taxon>Arecoideae</taxon>
        <taxon>Cocoseae</taxon>
        <taxon>Elaeidinae</taxon>
        <taxon>Elaeis</taxon>
    </lineage>
</organism>
<name>A0A6I9R5A7_ELAGV</name>
<dbReference type="CDD" id="cd00831">
    <property type="entry name" value="CHS_like"/>
    <property type="match status" value="1"/>
</dbReference>
<dbReference type="Proteomes" id="UP000504607">
    <property type="component" value="Chromosome 1"/>
</dbReference>
<evidence type="ECO:0000256" key="3">
    <source>
        <dbReference type="RuleBase" id="RU003633"/>
    </source>
</evidence>
<dbReference type="Pfam" id="PF00195">
    <property type="entry name" value="Chal_sti_synt_N"/>
    <property type="match status" value="1"/>
</dbReference>
<accession>A0A6I9R5A7</accession>
<dbReference type="FunFam" id="3.40.47.10:FF:000014">
    <property type="entry name" value="Chalcone synthase 1"/>
    <property type="match status" value="1"/>
</dbReference>
<keyword evidence="6" id="KW-1185">Reference proteome</keyword>
<dbReference type="SUPFAM" id="SSF53901">
    <property type="entry name" value="Thiolase-like"/>
    <property type="match status" value="2"/>
</dbReference>
<dbReference type="FunFam" id="3.40.47.10:FF:000025">
    <property type="entry name" value="Chalcone synthase 2"/>
    <property type="match status" value="1"/>
</dbReference>
<dbReference type="GeneID" id="105044627"/>
<dbReference type="InterPro" id="IPR011141">
    <property type="entry name" value="Polyketide_synthase_type-III"/>
</dbReference>
<evidence type="ECO:0000256" key="2">
    <source>
        <dbReference type="PIRSR" id="PIRSR000451-1"/>
    </source>
</evidence>
<dbReference type="InterPro" id="IPR016039">
    <property type="entry name" value="Thiolase-like"/>
</dbReference>
<dbReference type="GO" id="GO:0030639">
    <property type="term" value="P:polyketide biosynthetic process"/>
    <property type="evidence" value="ECO:0007669"/>
    <property type="project" value="TreeGrafter"/>
</dbReference>
<dbReference type="PIRSF" id="PIRSF000451">
    <property type="entry name" value="PKS_III"/>
    <property type="match status" value="1"/>
</dbReference>
<reference evidence="7" key="1">
    <citation type="submission" date="2025-08" db="UniProtKB">
        <authorList>
            <consortium name="RefSeq"/>
        </authorList>
    </citation>
    <scope>IDENTIFICATION</scope>
</reference>
<evidence type="ECO:0000259" key="5">
    <source>
        <dbReference type="Pfam" id="PF02797"/>
    </source>
</evidence>
<dbReference type="KEGG" id="egu:105044627"/>
<dbReference type="Pfam" id="PF02797">
    <property type="entry name" value="Chal_sti_synt_C"/>
    <property type="match status" value="1"/>
</dbReference>
<dbReference type="GO" id="GO:0016747">
    <property type="term" value="F:acyltransferase activity, transferring groups other than amino-acyl groups"/>
    <property type="evidence" value="ECO:0007669"/>
    <property type="project" value="InterPro"/>
</dbReference>
<comment type="similarity">
    <text evidence="1 3">Belongs to the thiolase-like superfamily. Chalcone/stilbene synthases family.</text>
</comment>
<keyword evidence="3" id="KW-0808">Transferase</keyword>
<feature type="active site" description="Acyl-thioester intermediate" evidence="2">
    <location>
        <position position="166"/>
    </location>
</feature>
<protein>
    <submittedName>
        <fullName evidence="7">Chalcone synthase 3-like</fullName>
    </submittedName>
</protein>
<dbReference type="InterPro" id="IPR001099">
    <property type="entry name" value="Chalcone/stilbene_synt_N"/>
</dbReference>
<proteinExistence type="inferred from homology"/>
<evidence type="ECO:0000259" key="4">
    <source>
        <dbReference type="Pfam" id="PF00195"/>
    </source>
</evidence>
<feature type="domain" description="Chalcone/stilbene synthase N-terminal" evidence="4">
    <location>
        <begin position="13"/>
        <end position="230"/>
    </location>
</feature>
<keyword evidence="3" id="KW-0012">Acyltransferase</keyword>
<feature type="domain" description="Chalcone/stilbene synthase C-terminal" evidence="5">
    <location>
        <begin position="240"/>
        <end position="387"/>
    </location>
</feature>
<evidence type="ECO:0000313" key="7">
    <source>
        <dbReference type="RefSeq" id="XP_010920893.1"/>
    </source>
</evidence>
<dbReference type="PANTHER" id="PTHR11877">
    <property type="entry name" value="HYDROXYMETHYLGLUTARYL-COA SYNTHASE"/>
    <property type="match status" value="1"/>
</dbReference>
<dbReference type="OrthoDB" id="664756at2759"/>
<sequence>MSGLSRDMNPSLERSVGRAAVLGIGTANPPHVVEQSTFPDYYFKITNSEHMAHLKEKFTRICEKSKIAKRYTVLTDEFLVANPTLTSFNAPSLDTRQQLLDVEVPRLGAEAATRAIKDWGRPMSDLTHLIFCNSYGASIPGADYELVKLLGLPLSTRRVMLYQQCCYAGGTVIRLAKDLAENNRDARVLVVCCELNTVGIRGPCQSHLEDLVSQALFGDGAGALIIGADPRAGVERSIFEIVRTSQNIIAGSEGALVAKLREVGLVGRLKPEIPMHLSCSIEKLASEALNPVGIADWNEAFWVMHPGGRAILDELEKKLGLGEEKLAATREVLRDYGNMSSTSVLFVMEVMRRRSEERGLATAGEGLEWGVLLGFGPGLTMETVVLRCP</sequence>